<dbReference type="InterPro" id="IPR001270">
    <property type="entry name" value="ClpA/B"/>
</dbReference>
<dbReference type="OrthoDB" id="10042665at2759"/>
<evidence type="ECO:0000259" key="9">
    <source>
        <dbReference type="SMART" id="SM00382"/>
    </source>
</evidence>
<protein>
    <recommendedName>
        <fullName evidence="2 7">Pachytene checkpoint protein 2 homolog</fullName>
    </recommendedName>
</protein>
<keyword evidence="7" id="KW-0539">Nucleus</keyword>
<name>A0A834W1P7_9FABA</name>
<dbReference type="AlphaFoldDB" id="A0A834W1P7"/>
<proteinExistence type="inferred from homology"/>
<dbReference type="GO" id="GO:0005524">
    <property type="term" value="F:ATP binding"/>
    <property type="evidence" value="ECO:0007669"/>
    <property type="project" value="UniProtKB-KW"/>
</dbReference>
<comment type="function">
    <text evidence="7">Plays a key role in chromosome recombination during meiosis.</text>
</comment>
<evidence type="ECO:0000256" key="1">
    <source>
        <dbReference type="ARBA" id="ARBA00007271"/>
    </source>
</evidence>
<dbReference type="GO" id="GO:0005694">
    <property type="term" value="C:chromosome"/>
    <property type="evidence" value="ECO:0007669"/>
    <property type="project" value="TreeGrafter"/>
</dbReference>
<evidence type="ECO:0000256" key="7">
    <source>
        <dbReference type="RuleBase" id="RU369050"/>
    </source>
</evidence>
<dbReference type="InterPro" id="IPR027417">
    <property type="entry name" value="P-loop_NTPase"/>
</dbReference>
<gene>
    <name evidence="10" type="ORF">G2W53_038193</name>
</gene>
<dbReference type="Pfam" id="PF23242">
    <property type="entry name" value="AAA_lid_TRIP13_C"/>
    <property type="match status" value="1"/>
</dbReference>
<evidence type="ECO:0000256" key="6">
    <source>
        <dbReference type="RuleBase" id="RU003651"/>
    </source>
</evidence>
<evidence type="ECO:0000313" key="10">
    <source>
        <dbReference type="EMBL" id="KAF7806032.1"/>
    </source>
</evidence>
<dbReference type="SMART" id="SM00382">
    <property type="entry name" value="AAA"/>
    <property type="match status" value="1"/>
</dbReference>
<dbReference type="Pfam" id="PF23563">
    <property type="entry name" value="TRIP13_N"/>
    <property type="match status" value="1"/>
</dbReference>
<organism evidence="10 11">
    <name type="scientific">Senna tora</name>
    <dbReference type="NCBI Taxonomy" id="362788"/>
    <lineage>
        <taxon>Eukaryota</taxon>
        <taxon>Viridiplantae</taxon>
        <taxon>Streptophyta</taxon>
        <taxon>Embryophyta</taxon>
        <taxon>Tracheophyta</taxon>
        <taxon>Spermatophyta</taxon>
        <taxon>Magnoliopsida</taxon>
        <taxon>eudicotyledons</taxon>
        <taxon>Gunneridae</taxon>
        <taxon>Pentapetalae</taxon>
        <taxon>rosids</taxon>
        <taxon>fabids</taxon>
        <taxon>Fabales</taxon>
        <taxon>Fabaceae</taxon>
        <taxon>Caesalpinioideae</taxon>
        <taxon>Cassia clade</taxon>
        <taxon>Senna</taxon>
    </lineage>
</organism>
<dbReference type="PANTHER" id="PTHR45991">
    <property type="entry name" value="PACHYTENE CHECKPOINT PROTEIN 2"/>
    <property type="match status" value="1"/>
</dbReference>
<dbReference type="GO" id="GO:0051598">
    <property type="term" value="P:meiotic recombination checkpoint signaling"/>
    <property type="evidence" value="ECO:0007669"/>
    <property type="project" value="TreeGrafter"/>
</dbReference>
<dbReference type="InterPro" id="IPR003959">
    <property type="entry name" value="ATPase_AAA_core"/>
</dbReference>
<dbReference type="InterPro" id="IPR044539">
    <property type="entry name" value="Pch2-like"/>
</dbReference>
<evidence type="ECO:0000256" key="5">
    <source>
        <dbReference type="ARBA" id="ARBA00023254"/>
    </source>
</evidence>
<evidence type="ECO:0000256" key="8">
    <source>
        <dbReference type="SAM" id="MobiDB-lite"/>
    </source>
</evidence>
<dbReference type="EMBL" id="JAAIUW010000012">
    <property type="protein sequence ID" value="KAF7806032.1"/>
    <property type="molecule type" value="Genomic_DNA"/>
</dbReference>
<sequence length="456" mass="50650">MSASMEVTLQDPPIDQVSDHNGVAAQDSAPSPMLSEQKVLVSVEVCLKPTSTARIDDVCSAVVRMLENRSLSYSDGPIPVPLDEAFLLENVQRISICDTDEWMNNHNILLFWQVKPVVHVFQLSEEGPCEEISTDGQLSSFNEWILPAKEFDGMWESLIYESGLKQRLLRYAASALLFTEKGVDQFLVSWNRIILLHGPPGTGKTSLCKALAQKLSIRFNQRYPQCQLIEVNAHSLFSKWFSESGKLVAKLFQKIQEMVEEENNLVFVLIDEVESLAAARKAALSGSEPSDSIRVVNALLTQMDKLKSSPNVIVLTTSNITAAIDVAFVDRADIKAYIGPPTLQARYEILRSCLQELMRTGILTGLQDCKNITLPNYASAKERLNTPENLEAATANQLCKQLLETAEACEGMSGRSLRKLPFLAHAALANPFDCNPIEFLCTMIETAKRERSELPD</sequence>
<keyword evidence="11" id="KW-1185">Reference proteome</keyword>
<dbReference type="InterPro" id="IPR003960">
    <property type="entry name" value="ATPase_AAA_CS"/>
</dbReference>
<dbReference type="GO" id="GO:0005634">
    <property type="term" value="C:nucleus"/>
    <property type="evidence" value="ECO:0007669"/>
    <property type="project" value="UniProtKB-SubCell"/>
</dbReference>
<dbReference type="InterPro" id="IPR058249">
    <property type="entry name" value="Pch2_C"/>
</dbReference>
<feature type="region of interest" description="Disordered" evidence="8">
    <location>
        <begin position="1"/>
        <end position="30"/>
    </location>
</feature>
<evidence type="ECO:0000256" key="4">
    <source>
        <dbReference type="ARBA" id="ARBA00022840"/>
    </source>
</evidence>
<dbReference type="FunFam" id="3.40.50.300:FF:000680">
    <property type="entry name" value="pachytene checkpoint protein 2 homolog"/>
    <property type="match status" value="1"/>
</dbReference>
<dbReference type="PANTHER" id="PTHR45991:SF1">
    <property type="entry name" value="PACHYTENE CHECKPOINT PROTEIN 2 HOMOLOG"/>
    <property type="match status" value="1"/>
</dbReference>
<comment type="similarity">
    <text evidence="1 7">Belongs to the AAA ATPase family. PCH2 subfamily.</text>
</comment>
<evidence type="ECO:0000313" key="11">
    <source>
        <dbReference type="Proteomes" id="UP000634136"/>
    </source>
</evidence>
<comment type="caution">
    <text evidence="10">The sequence shown here is derived from an EMBL/GenBank/DDBJ whole genome shotgun (WGS) entry which is preliminary data.</text>
</comment>
<dbReference type="Proteomes" id="UP000634136">
    <property type="component" value="Unassembled WGS sequence"/>
</dbReference>
<comment type="subcellular location">
    <subcellularLocation>
        <location evidence="7">Nucleus</location>
    </subcellularLocation>
</comment>
<dbReference type="PROSITE" id="PS00674">
    <property type="entry name" value="AAA"/>
    <property type="match status" value="1"/>
</dbReference>
<dbReference type="GO" id="GO:0016887">
    <property type="term" value="F:ATP hydrolysis activity"/>
    <property type="evidence" value="ECO:0007669"/>
    <property type="project" value="InterPro"/>
</dbReference>
<evidence type="ECO:0000256" key="3">
    <source>
        <dbReference type="ARBA" id="ARBA00022741"/>
    </source>
</evidence>
<keyword evidence="3 6" id="KW-0547">Nucleotide-binding</keyword>
<dbReference type="GO" id="GO:0007131">
    <property type="term" value="P:reciprocal meiotic recombination"/>
    <property type="evidence" value="ECO:0007669"/>
    <property type="project" value="UniProtKB-UniRule"/>
</dbReference>
<keyword evidence="4 6" id="KW-0067">ATP-binding</keyword>
<feature type="domain" description="AAA+ ATPase" evidence="9">
    <location>
        <begin position="190"/>
        <end position="342"/>
    </location>
</feature>
<dbReference type="SUPFAM" id="SSF52540">
    <property type="entry name" value="P-loop containing nucleoside triphosphate hydrolases"/>
    <property type="match status" value="1"/>
</dbReference>
<dbReference type="CDD" id="cd19508">
    <property type="entry name" value="RecA-like_Pch2-like"/>
    <property type="match status" value="1"/>
</dbReference>
<dbReference type="PRINTS" id="PR00300">
    <property type="entry name" value="CLPPROTEASEA"/>
</dbReference>
<evidence type="ECO:0000256" key="2">
    <source>
        <dbReference type="ARBA" id="ARBA00022364"/>
    </source>
</evidence>
<reference evidence="10" key="1">
    <citation type="submission" date="2020-09" db="EMBL/GenBank/DDBJ databases">
        <title>Genome-Enabled Discovery of Anthraquinone Biosynthesis in Senna tora.</title>
        <authorList>
            <person name="Kang S.-H."/>
            <person name="Pandey R.P."/>
            <person name="Lee C.-M."/>
            <person name="Sim J.-S."/>
            <person name="Jeong J.-T."/>
            <person name="Choi B.-S."/>
            <person name="Jung M."/>
            <person name="Ginzburg D."/>
            <person name="Zhao K."/>
            <person name="Won S.Y."/>
            <person name="Oh T.-J."/>
            <person name="Yu Y."/>
            <person name="Kim N.-H."/>
            <person name="Lee O.R."/>
            <person name="Lee T.-H."/>
            <person name="Bashyal P."/>
            <person name="Kim T.-S."/>
            <person name="Lee W.-H."/>
            <person name="Kawkins C."/>
            <person name="Kim C.-K."/>
            <person name="Kim J.S."/>
            <person name="Ahn B.O."/>
            <person name="Rhee S.Y."/>
            <person name="Sohng J.K."/>
        </authorList>
    </citation>
    <scope>NUCLEOTIDE SEQUENCE</scope>
    <source>
        <tissue evidence="10">Leaf</tissue>
    </source>
</reference>
<accession>A0A834W1P7</accession>
<dbReference type="Gene3D" id="3.40.50.300">
    <property type="entry name" value="P-loop containing nucleotide triphosphate hydrolases"/>
    <property type="match status" value="1"/>
</dbReference>
<dbReference type="Pfam" id="PF00004">
    <property type="entry name" value="AAA"/>
    <property type="match status" value="1"/>
</dbReference>
<keyword evidence="5 7" id="KW-0469">Meiosis</keyword>
<dbReference type="InterPro" id="IPR003593">
    <property type="entry name" value="AAA+_ATPase"/>
</dbReference>